<dbReference type="NCBIfam" id="TIGR01930">
    <property type="entry name" value="AcCoA-C-Actrans"/>
    <property type="match status" value="1"/>
</dbReference>
<evidence type="ECO:0000259" key="9">
    <source>
        <dbReference type="Pfam" id="PF02803"/>
    </source>
</evidence>
<evidence type="ECO:0000256" key="4">
    <source>
        <dbReference type="ARBA" id="ARBA00023315"/>
    </source>
</evidence>
<dbReference type="InterPro" id="IPR020613">
    <property type="entry name" value="Thiolase_CS"/>
</dbReference>
<feature type="domain" description="Thiolase N-terminal" evidence="8">
    <location>
        <begin position="6"/>
        <end position="255"/>
    </location>
</feature>
<dbReference type="GO" id="GO:0003985">
    <property type="term" value="F:acetyl-CoA C-acetyltransferase activity"/>
    <property type="evidence" value="ECO:0007669"/>
    <property type="project" value="UniProtKB-EC"/>
</dbReference>
<dbReference type="Pfam" id="PF00108">
    <property type="entry name" value="Thiolase_N"/>
    <property type="match status" value="1"/>
</dbReference>
<evidence type="ECO:0000256" key="6">
    <source>
        <dbReference type="PIRSR" id="PIRSR000429-1"/>
    </source>
</evidence>
<evidence type="ECO:0000256" key="7">
    <source>
        <dbReference type="RuleBase" id="RU003557"/>
    </source>
</evidence>
<dbReference type="Gene3D" id="3.40.47.10">
    <property type="match status" value="2"/>
</dbReference>
<dbReference type="PIRSF" id="PIRSF000429">
    <property type="entry name" value="Ac-CoA_Ac_transf"/>
    <property type="match status" value="1"/>
</dbReference>
<comment type="similarity">
    <text evidence="1 7">Belongs to the thiolase-like superfamily. Thiolase family.</text>
</comment>
<evidence type="ECO:0000313" key="10">
    <source>
        <dbReference type="EMBL" id="EAV39458.1"/>
    </source>
</evidence>
<dbReference type="InterPro" id="IPR020617">
    <property type="entry name" value="Thiolase_C"/>
</dbReference>
<dbReference type="PANTHER" id="PTHR18919:SF107">
    <property type="entry name" value="ACETYL-COA ACETYLTRANSFERASE, CYTOSOLIC"/>
    <property type="match status" value="1"/>
</dbReference>
<dbReference type="Proteomes" id="UP000003346">
    <property type="component" value="Unassembled WGS sequence"/>
</dbReference>
<dbReference type="EC" id="2.3.1.9" evidence="2"/>
<evidence type="ECO:0000259" key="8">
    <source>
        <dbReference type="Pfam" id="PF00108"/>
    </source>
</evidence>
<evidence type="ECO:0000256" key="2">
    <source>
        <dbReference type="ARBA" id="ARBA00012705"/>
    </source>
</evidence>
<gene>
    <name evidence="10" type="ORF">OENOO_55003</name>
</gene>
<accession>A0NJ40</accession>
<keyword evidence="4 7" id="KW-0012">Acyltransferase</keyword>
<evidence type="ECO:0000256" key="1">
    <source>
        <dbReference type="ARBA" id="ARBA00010982"/>
    </source>
</evidence>
<protein>
    <recommendedName>
        <fullName evidence="2">acetyl-CoA C-acetyltransferase</fullName>
        <ecNumber evidence="2">2.3.1.9</ecNumber>
    </recommendedName>
    <alternativeName>
        <fullName evidence="5">Acetoacetyl-CoA thiolase</fullName>
    </alternativeName>
</protein>
<feature type="active site" description="Proton acceptor" evidence="6">
    <location>
        <position position="372"/>
    </location>
</feature>
<dbReference type="PROSITE" id="PS00737">
    <property type="entry name" value="THIOLASE_2"/>
    <property type="match status" value="1"/>
</dbReference>
<dbReference type="PROSITE" id="PS00099">
    <property type="entry name" value="THIOLASE_3"/>
    <property type="match status" value="1"/>
</dbReference>
<dbReference type="CDD" id="cd00751">
    <property type="entry name" value="thiolase"/>
    <property type="match status" value="1"/>
</dbReference>
<evidence type="ECO:0000256" key="3">
    <source>
        <dbReference type="ARBA" id="ARBA00022679"/>
    </source>
</evidence>
<reference evidence="10 11" key="1">
    <citation type="submission" date="2006-11" db="EMBL/GenBank/DDBJ databases">
        <authorList>
            <consortium name="Laboratoire de Microbiologie (Universite Bourgogne)"/>
            <consortium name="GENOME Express"/>
            <consortium name="UMR Oenologie Ampelologie (Universite Bordeaux 2)"/>
            <person name="Guzzo J."/>
        </authorList>
    </citation>
    <scope>NUCLEOTIDE SEQUENCE [LARGE SCALE GENOMIC DNA]</scope>
    <source>
        <strain evidence="10 11">ATCC BAA-1163</strain>
    </source>
</reference>
<dbReference type="Pfam" id="PF02803">
    <property type="entry name" value="Thiolase_C"/>
    <property type="match status" value="1"/>
</dbReference>
<dbReference type="InterPro" id="IPR020610">
    <property type="entry name" value="Thiolase_AS"/>
</dbReference>
<evidence type="ECO:0000256" key="5">
    <source>
        <dbReference type="ARBA" id="ARBA00030755"/>
    </source>
</evidence>
<dbReference type="InterPro" id="IPR020615">
    <property type="entry name" value="Thiolase_acyl_enz_int_AS"/>
</dbReference>
<proteinExistence type="inferred from homology"/>
<dbReference type="InterPro" id="IPR020616">
    <property type="entry name" value="Thiolase_N"/>
</dbReference>
<dbReference type="EMBL" id="AAUV01000050">
    <property type="protein sequence ID" value="EAV39458.1"/>
    <property type="molecule type" value="Genomic_DNA"/>
</dbReference>
<dbReference type="InterPro" id="IPR016039">
    <property type="entry name" value="Thiolase-like"/>
</dbReference>
<feature type="domain" description="Thiolase C-terminal" evidence="9">
    <location>
        <begin position="264"/>
        <end position="385"/>
    </location>
</feature>
<feature type="active site" description="Acyl-thioester intermediate" evidence="6">
    <location>
        <position position="90"/>
    </location>
</feature>
<dbReference type="SUPFAM" id="SSF53901">
    <property type="entry name" value="Thiolase-like"/>
    <property type="match status" value="2"/>
</dbReference>
<name>A0NJ40_OENOE</name>
<comment type="caution">
    <text evidence="10">The sequence shown here is derived from an EMBL/GenBank/DDBJ whole genome shotgun (WGS) entry which is preliminary data.</text>
</comment>
<dbReference type="PROSITE" id="PS00098">
    <property type="entry name" value="THIOLASE_1"/>
    <property type="match status" value="1"/>
</dbReference>
<dbReference type="HOGENOM" id="CLU_031026_0_0_9"/>
<dbReference type="PANTHER" id="PTHR18919">
    <property type="entry name" value="ACETYL-COA C-ACYLTRANSFERASE"/>
    <property type="match status" value="1"/>
</dbReference>
<dbReference type="FunFam" id="3.40.47.10:FF:000010">
    <property type="entry name" value="Acetyl-CoA acetyltransferase (Thiolase)"/>
    <property type="match status" value="1"/>
</dbReference>
<keyword evidence="3 7" id="KW-0808">Transferase</keyword>
<organism evidence="10 11">
    <name type="scientific">Oenococcus oeni ATCC BAA-1163</name>
    <dbReference type="NCBI Taxonomy" id="379360"/>
    <lineage>
        <taxon>Bacteria</taxon>
        <taxon>Bacillati</taxon>
        <taxon>Bacillota</taxon>
        <taxon>Bacilli</taxon>
        <taxon>Lactobacillales</taxon>
        <taxon>Lactobacillaceae</taxon>
        <taxon>Oenococcus</taxon>
    </lineage>
</organism>
<dbReference type="InterPro" id="IPR002155">
    <property type="entry name" value="Thiolase"/>
</dbReference>
<dbReference type="AlphaFoldDB" id="A0NJ40"/>
<sequence length="386" mass="41368">MHMQKVFILSAVRTPIGKFGGVLKNKTAVELGATVIKSLLKRSEISAEEIDEIYMGNVIQAGVGQNPARQAARLAGIPFSIPSTTINDVCGSGLHSINLAAKLIAGGFDDIIVAGGMESMSNAPFLLKNHRFGHKLGNEKIDDTLLRDALIDPIGNFHMGITAENIAERYSISRQSMDRYALESHSRAVRAEKKGLFNDEIVAVDQVKQDQAPRADTSLEQLSKLKAVFKEGGKVTAGNASGINDGAAGVILASERKVEELNLNPLAEWKFGNAVGVNPEIMGIGPVFAINDLYKKNNLSDQDIDLYELNEAYASQMLVDTSELHLNLNKVNPNGGSIALGHPVGASGARILVTLLYDLIHEEKKRGIASLCVGGGMGVSTMIEKI</sequence>
<feature type="active site" description="Proton acceptor" evidence="6">
    <location>
        <position position="342"/>
    </location>
</feature>
<evidence type="ECO:0000313" key="11">
    <source>
        <dbReference type="Proteomes" id="UP000003346"/>
    </source>
</evidence>